<dbReference type="GO" id="GO:0016787">
    <property type="term" value="F:hydrolase activity"/>
    <property type="evidence" value="ECO:0007669"/>
    <property type="project" value="UniProtKB-KW"/>
</dbReference>
<feature type="transmembrane region" description="Helical" evidence="8">
    <location>
        <begin position="90"/>
        <end position="110"/>
    </location>
</feature>
<evidence type="ECO:0000313" key="11">
    <source>
        <dbReference type="Proteomes" id="UP000610303"/>
    </source>
</evidence>
<evidence type="ECO:0000256" key="2">
    <source>
        <dbReference type="ARBA" id="ARBA00022475"/>
    </source>
</evidence>
<dbReference type="InterPro" id="IPR000326">
    <property type="entry name" value="PAP2/HPO"/>
</dbReference>
<feature type="region of interest" description="Disordered" evidence="7">
    <location>
        <begin position="1"/>
        <end position="25"/>
    </location>
</feature>
<dbReference type="CDD" id="cd03392">
    <property type="entry name" value="PAP2_like_2"/>
    <property type="match status" value="1"/>
</dbReference>
<dbReference type="EMBL" id="BMRJ01000002">
    <property type="protein sequence ID" value="GGR31531.1"/>
    <property type="molecule type" value="Genomic_DNA"/>
</dbReference>
<dbReference type="SUPFAM" id="SSF48317">
    <property type="entry name" value="Acid phosphatase/Vanadium-dependent haloperoxidase"/>
    <property type="match status" value="1"/>
</dbReference>
<comment type="caution">
    <text evidence="10">The sequence shown here is derived from an EMBL/GenBank/DDBJ whole genome shotgun (WGS) entry which is preliminary data.</text>
</comment>
<dbReference type="AlphaFoldDB" id="A0A918CMM5"/>
<feature type="domain" description="Phosphatidic acid phosphatase type 2/haloperoxidase" evidence="9">
    <location>
        <begin position="115"/>
        <end position="220"/>
    </location>
</feature>
<reference evidence="10" key="1">
    <citation type="journal article" date="2014" name="Int. J. Syst. Evol. Microbiol.">
        <title>Complete genome sequence of Corynebacterium casei LMG S-19264T (=DSM 44701T), isolated from a smear-ripened cheese.</title>
        <authorList>
            <consortium name="US DOE Joint Genome Institute (JGI-PGF)"/>
            <person name="Walter F."/>
            <person name="Albersmeier A."/>
            <person name="Kalinowski J."/>
            <person name="Ruckert C."/>
        </authorList>
    </citation>
    <scope>NUCLEOTIDE SEQUENCE</scope>
    <source>
        <strain evidence="10">JCM 3346</strain>
    </source>
</reference>
<accession>A0A918CMM5</accession>
<dbReference type="GO" id="GO:0005886">
    <property type="term" value="C:plasma membrane"/>
    <property type="evidence" value="ECO:0007669"/>
    <property type="project" value="UniProtKB-SubCell"/>
</dbReference>
<feature type="transmembrane region" description="Helical" evidence="8">
    <location>
        <begin position="179"/>
        <end position="199"/>
    </location>
</feature>
<dbReference type="Gene3D" id="1.20.144.10">
    <property type="entry name" value="Phosphatidic acid phosphatase type 2/haloperoxidase"/>
    <property type="match status" value="1"/>
</dbReference>
<reference evidence="10" key="2">
    <citation type="submission" date="2020-09" db="EMBL/GenBank/DDBJ databases">
        <authorList>
            <person name="Sun Q."/>
            <person name="Ohkuma M."/>
        </authorList>
    </citation>
    <scope>NUCLEOTIDE SEQUENCE</scope>
    <source>
        <strain evidence="10">JCM 3346</strain>
    </source>
</reference>
<feature type="transmembrane region" description="Helical" evidence="8">
    <location>
        <begin position="205"/>
        <end position="227"/>
    </location>
</feature>
<evidence type="ECO:0000256" key="5">
    <source>
        <dbReference type="ARBA" id="ARBA00022989"/>
    </source>
</evidence>
<keyword evidence="11" id="KW-1185">Reference proteome</keyword>
<keyword evidence="2" id="KW-1003">Cell membrane</keyword>
<dbReference type="Proteomes" id="UP000610303">
    <property type="component" value="Unassembled WGS sequence"/>
</dbReference>
<evidence type="ECO:0000259" key="9">
    <source>
        <dbReference type="SMART" id="SM00014"/>
    </source>
</evidence>
<keyword evidence="6 8" id="KW-0472">Membrane</keyword>
<sequence length="251" mass="26092">MAHDESSDPATPAPADPPTTADGADAPAARRLHRRVIVAAGVGVLFVALLLGGLIAVRNGVIGLDEGWAGEVIELRGAFGDAVAFTMNRLGGGAIGVFVVPLGGAIVLLLCRRPWGAAFFILASAASAGVVQLLKHLFGRARPEDMLVTSDFGSFPSGHVANAATIAVVVGIIAPRVWVWALGVAYTLLMAFTRTYLGVHWLTDTIAGALVGVGVALVVWAILARPLEEERQRWHRRRDASAGTAPTAQAG</sequence>
<name>A0A918CMM5_AGRME</name>
<feature type="transmembrane region" description="Helical" evidence="8">
    <location>
        <begin position="117"/>
        <end position="134"/>
    </location>
</feature>
<dbReference type="SMART" id="SM00014">
    <property type="entry name" value="acidPPc"/>
    <property type="match status" value="1"/>
</dbReference>
<evidence type="ECO:0000256" key="1">
    <source>
        <dbReference type="ARBA" id="ARBA00004651"/>
    </source>
</evidence>
<proteinExistence type="predicted"/>
<evidence type="ECO:0000256" key="8">
    <source>
        <dbReference type="SAM" id="Phobius"/>
    </source>
</evidence>
<evidence type="ECO:0000256" key="4">
    <source>
        <dbReference type="ARBA" id="ARBA00022801"/>
    </source>
</evidence>
<comment type="subcellular location">
    <subcellularLocation>
        <location evidence="1">Cell membrane</location>
        <topology evidence="1">Multi-pass membrane protein</topology>
    </subcellularLocation>
</comment>
<keyword evidence="3 8" id="KW-0812">Transmembrane</keyword>
<dbReference type="RefSeq" id="WP_189085879.1">
    <property type="nucleotide sequence ID" value="NZ_BMRJ01000002.1"/>
</dbReference>
<gene>
    <name evidence="10" type="ORF">GCM10010196_27280</name>
</gene>
<organism evidence="10 11">
    <name type="scientific">Agromyces mediolanus</name>
    <name type="common">Corynebacterium mediolanum</name>
    <dbReference type="NCBI Taxonomy" id="41986"/>
    <lineage>
        <taxon>Bacteria</taxon>
        <taxon>Bacillati</taxon>
        <taxon>Actinomycetota</taxon>
        <taxon>Actinomycetes</taxon>
        <taxon>Micrococcales</taxon>
        <taxon>Microbacteriaceae</taxon>
        <taxon>Agromyces</taxon>
    </lineage>
</organism>
<dbReference type="PANTHER" id="PTHR14969">
    <property type="entry name" value="SPHINGOSINE-1-PHOSPHATE PHOSPHOHYDROLASE"/>
    <property type="match status" value="1"/>
</dbReference>
<dbReference type="PANTHER" id="PTHR14969:SF62">
    <property type="entry name" value="DECAPRENYLPHOSPHORYL-5-PHOSPHORIBOSE PHOSPHATASE RV3807C-RELATED"/>
    <property type="match status" value="1"/>
</dbReference>
<protein>
    <recommendedName>
        <fullName evidence="9">Phosphatidic acid phosphatase type 2/haloperoxidase domain-containing protein</fullName>
    </recommendedName>
</protein>
<evidence type="ECO:0000256" key="3">
    <source>
        <dbReference type="ARBA" id="ARBA00022692"/>
    </source>
</evidence>
<evidence type="ECO:0000256" key="7">
    <source>
        <dbReference type="SAM" id="MobiDB-lite"/>
    </source>
</evidence>
<keyword evidence="5 8" id="KW-1133">Transmembrane helix</keyword>
<evidence type="ECO:0000256" key="6">
    <source>
        <dbReference type="ARBA" id="ARBA00023136"/>
    </source>
</evidence>
<dbReference type="InterPro" id="IPR036938">
    <property type="entry name" value="PAP2/HPO_sf"/>
</dbReference>
<evidence type="ECO:0000313" key="10">
    <source>
        <dbReference type="EMBL" id="GGR31531.1"/>
    </source>
</evidence>
<dbReference type="Pfam" id="PF01569">
    <property type="entry name" value="PAP2"/>
    <property type="match status" value="1"/>
</dbReference>
<keyword evidence="4" id="KW-0378">Hydrolase</keyword>
<feature type="transmembrane region" description="Helical" evidence="8">
    <location>
        <begin position="36"/>
        <end position="57"/>
    </location>
</feature>
<feature type="transmembrane region" description="Helical" evidence="8">
    <location>
        <begin position="154"/>
        <end position="174"/>
    </location>
</feature>